<dbReference type="PANTHER" id="PTHR44472:SF1">
    <property type="entry name" value="DDB1 AND CUL4 ASSOCIATED FACTOR 4"/>
    <property type="match status" value="1"/>
</dbReference>
<keyword evidence="4" id="KW-1185">Reference proteome</keyword>
<proteinExistence type="predicted"/>
<keyword evidence="1" id="KW-0853">WD repeat</keyword>
<gene>
    <name evidence="3" type="ORF">C6P45_003472</name>
</gene>
<keyword evidence="2" id="KW-0677">Repeat</keyword>
<dbReference type="SUPFAM" id="SSF50978">
    <property type="entry name" value="WD40 repeat-like"/>
    <property type="match status" value="1"/>
</dbReference>
<dbReference type="InterPro" id="IPR052254">
    <property type="entry name" value="CUL4-DDB1_E3_ligase_receptor"/>
</dbReference>
<reference evidence="3 4" key="1">
    <citation type="submission" date="2020-11" db="EMBL/GenBank/DDBJ databases">
        <title>Kefir isolates.</title>
        <authorList>
            <person name="Marcisauskas S."/>
            <person name="Kim Y."/>
            <person name="Blasche S."/>
        </authorList>
    </citation>
    <scope>NUCLEOTIDE SEQUENCE [LARGE SCALE GENOMIC DNA]</scope>
    <source>
        <strain evidence="3 4">OG2</strain>
    </source>
</reference>
<dbReference type="AlphaFoldDB" id="A0A9P6WD08"/>
<dbReference type="EMBL" id="PUHR01000036">
    <property type="protein sequence ID" value="KAG0669645.1"/>
    <property type="molecule type" value="Genomic_DNA"/>
</dbReference>
<evidence type="ECO:0000256" key="2">
    <source>
        <dbReference type="ARBA" id="ARBA00022737"/>
    </source>
</evidence>
<comment type="caution">
    <text evidence="3">The sequence shown here is derived from an EMBL/GenBank/DDBJ whole genome shotgun (WGS) entry which is preliminary data.</text>
</comment>
<evidence type="ECO:0000313" key="3">
    <source>
        <dbReference type="EMBL" id="KAG0669645.1"/>
    </source>
</evidence>
<dbReference type="PANTHER" id="PTHR44472">
    <property type="entry name" value="DDB1- AND CUL4-ASSOCIATED FACTOR 4-RELATED"/>
    <property type="match status" value="1"/>
</dbReference>
<dbReference type="OrthoDB" id="128867at2759"/>
<sequence length="531" mass="62532">MTSLPRALPGFYFDPEKKKYFPLTHQKKTQFKKQKLDSKSEDQNGKYWSHYVKSSLCLIKDMENFKSVYPDDKIYEIGNLMSVRENGSHNFNEYNIKAIDMTYDGYENESILTLSTNAGDKYWNILTDGRILEYIKDHYQERWTARTSTYSLYDPENFLFNPRFEKFELLKFNVNNDKIYIHCKVKQKRITNHNINQQNHNDSIHVFRSFTIPESKQNNYIPSVDSKCHIRLDEKKYEKIYDSVTTNYGPIITHKRKLTILNWENPNKKTVINVTKTSEITSLAIYEEDNLCQNIFCGTRNGYIYNVPVRSTPRSMKPDLKLRKCYKNLFGIVSVVSLISLTDNKLLVSGIKHGLDNQYLFIIDTLELESDDHLSVAVPTVLITRFKNATRATEFLTVSEDGKYICYGKEKDFEIFSLEYTTYEEKKNICRCRPYASFKDFTKNYPQNELRDFQLSNLSFANGRPLYDSDFIDNIERFSELKLERRTEDSNGNLYTGYRKIPVLTLSFTLTSNRITDYRIPVNKMFSTYVL</sequence>
<name>A0A9P6WD08_MAUEX</name>
<dbReference type="Proteomes" id="UP000750334">
    <property type="component" value="Unassembled WGS sequence"/>
</dbReference>
<dbReference type="InterPro" id="IPR036322">
    <property type="entry name" value="WD40_repeat_dom_sf"/>
</dbReference>
<accession>A0A9P6WD08</accession>
<protein>
    <submittedName>
        <fullName evidence="3">Uncharacterized protein</fullName>
    </submittedName>
</protein>
<dbReference type="GO" id="GO:0080008">
    <property type="term" value="C:Cul4-RING E3 ubiquitin ligase complex"/>
    <property type="evidence" value="ECO:0007669"/>
    <property type="project" value="TreeGrafter"/>
</dbReference>
<evidence type="ECO:0000313" key="4">
    <source>
        <dbReference type="Proteomes" id="UP000750334"/>
    </source>
</evidence>
<organism evidence="3 4">
    <name type="scientific">Maudiozyma exigua</name>
    <name type="common">Yeast</name>
    <name type="synonym">Kazachstania exigua</name>
    <dbReference type="NCBI Taxonomy" id="34358"/>
    <lineage>
        <taxon>Eukaryota</taxon>
        <taxon>Fungi</taxon>
        <taxon>Dikarya</taxon>
        <taxon>Ascomycota</taxon>
        <taxon>Saccharomycotina</taxon>
        <taxon>Saccharomycetes</taxon>
        <taxon>Saccharomycetales</taxon>
        <taxon>Saccharomycetaceae</taxon>
        <taxon>Maudiozyma</taxon>
    </lineage>
</organism>
<evidence type="ECO:0000256" key="1">
    <source>
        <dbReference type="ARBA" id="ARBA00022574"/>
    </source>
</evidence>